<organism evidence="2 3">
    <name type="scientific">Larinioides sclopetarius</name>
    <dbReference type="NCBI Taxonomy" id="280406"/>
    <lineage>
        <taxon>Eukaryota</taxon>
        <taxon>Metazoa</taxon>
        <taxon>Ecdysozoa</taxon>
        <taxon>Arthropoda</taxon>
        <taxon>Chelicerata</taxon>
        <taxon>Arachnida</taxon>
        <taxon>Araneae</taxon>
        <taxon>Araneomorphae</taxon>
        <taxon>Entelegynae</taxon>
        <taxon>Araneoidea</taxon>
        <taxon>Araneidae</taxon>
        <taxon>Larinioides</taxon>
    </lineage>
</organism>
<feature type="compositionally biased region" description="Polar residues" evidence="1">
    <location>
        <begin position="618"/>
        <end position="630"/>
    </location>
</feature>
<evidence type="ECO:0000313" key="2">
    <source>
        <dbReference type="EMBL" id="CAL1289155.1"/>
    </source>
</evidence>
<feature type="compositionally biased region" description="Polar residues" evidence="1">
    <location>
        <begin position="1107"/>
        <end position="1118"/>
    </location>
</feature>
<feature type="region of interest" description="Disordered" evidence="1">
    <location>
        <begin position="802"/>
        <end position="825"/>
    </location>
</feature>
<evidence type="ECO:0000313" key="3">
    <source>
        <dbReference type="Proteomes" id="UP001497382"/>
    </source>
</evidence>
<feature type="region of interest" description="Disordered" evidence="1">
    <location>
        <begin position="1107"/>
        <end position="1127"/>
    </location>
</feature>
<reference evidence="2 3" key="1">
    <citation type="submission" date="2024-04" db="EMBL/GenBank/DDBJ databases">
        <authorList>
            <person name="Rising A."/>
            <person name="Reimegard J."/>
            <person name="Sonavane S."/>
            <person name="Akerstrom W."/>
            <person name="Nylinder S."/>
            <person name="Hedman E."/>
            <person name="Kallberg Y."/>
        </authorList>
    </citation>
    <scope>NUCLEOTIDE SEQUENCE [LARGE SCALE GENOMIC DNA]</scope>
</reference>
<dbReference type="EMBL" id="CAXIEN010000243">
    <property type="protein sequence ID" value="CAL1289155.1"/>
    <property type="molecule type" value="Genomic_DNA"/>
</dbReference>
<name>A0AAV2B0F7_9ARAC</name>
<feature type="compositionally biased region" description="Polar residues" evidence="1">
    <location>
        <begin position="806"/>
        <end position="823"/>
    </location>
</feature>
<accession>A0AAV2B0F7</accession>
<comment type="caution">
    <text evidence="2">The sequence shown here is derived from an EMBL/GenBank/DDBJ whole genome shotgun (WGS) entry which is preliminary data.</text>
</comment>
<gene>
    <name evidence="2" type="ORF">LARSCL_LOCUS15764</name>
</gene>
<feature type="compositionally biased region" description="Basic and acidic residues" evidence="1">
    <location>
        <begin position="718"/>
        <end position="727"/>
    </location>
</feature>
<sequence length="1397" mass="157049">MDTDFENLLRDTEKRRRIAMQEFLDKYENNLGDSEEDIYDLRTLEIIKPKGKKKKKLKGLKKHKKVPPKAVKFGEMNSYCISLESKRYIRRIKRRIKTMKQSNDDSILNYESEEYEETETTKIIVTKNKIDTYNHEKSDLSEDDFICNENQNETLPLNCKSNLNSPLINLHLPNNSKLDSLIYDQTRIRRKGKHCFSEMHRIYAYNQYFTCSPTLDPLRKGLNICPLTSNFQVHYRKYFQTKNVDSSFKFSNNSLTLMSEECKKASKLNKCSVVPQRITMSENAGAGNFESPGSHHDFKSSQNCSNSSELKFIKNSLSVNPDDAVQKLSQKRSNCRKKLLVRNTPVSMLKRLRPRCPNSGLATLKSHSRIQSARRKGYLILCNKANKSGKKYSTVVSRNDNACQTKKVSLLEKSDPETVSHDAASPNYRKYFQTKNVDSSFKFSNNSLTLMSEECIKASKLKKCSVVLQRITMSENAGAGNFESPGSHHDFKSSQNCSNSSELKFIKNNLSVNPEDAVQKLLQKRSNCRKKLLVRNTPVSMLKRLRPRCPNSGLATLKSHSRIQSARRKGYLILCNKANKSEKKYSTVVSRNDNACQTKKVSLLEKSDPESVSHDAATPNTKTSKNLSTNKSIEPKCLNSDFKTLKNECAVQVDKSAVDFGEFRFQNKSNITEAKTNYTVASKDICTPKRKNSLEPRNIFISDRCPTKKLDLQNKISDTHLKEKSSSDDDDNTNFDESLSGVNHVRISSKDISRYSNVWHLIGKEINSPVVCEGINTSQEISNPIELKKGIFLSKEKVPRMEKISPKTSKNLSTEKPSNKNLHNNNSSITILFSSSSNVTVKDSSGNNIPTCISKNGISCNIDKLQSIFHSAATEVSNTMPSNNICTPQTDKFSSAFTNLSISCGKSPSSTDGQLLPNNESASSQILNRKNKSQETSCTSVLEKGNILSKKICLLEKSVAENPQQNCVKLQNEISGKLSTVKSNDKNYCPKVSSPVTTSYSLRSEEYYSNSRHETIEDYSNGGYPVFRNRSTISYNKDNFKISNNNESDASTLEIGNKRPRPKEASTPNTCPASGIRDGSPSKNISTPEIVKEHSLSKKIFTPNTCPTKTNESASSRILNRKNKSQETSCTSVLEKGNILSKKICLLEKSVAENPQQNCVKLRNEISGKLSTVKSNDKPYCPKVSSPVTTYSLKSEEYYSNSRHETIEDYSNGGYPVFRNRSTISYNKDNFKISNNNEDDASTPEIGNKRPRPKEASTPNTCPASGIRDGSPSKNISTPEIVKEHSLSKKIFTPHTCPTKNIDDHLSCSMKKSNLKCVRNAFYKFSESCYGNTQNSTFDNQIIPGNKPISSVCCLKYKIKDIPYIPHKVEKKRASLKPLSKKLKLTPNPSVDSLSML</sequence>
<feature type="region of interest" description="Disordered" evidence="1">
    <location>
        <begin position="1229"/>
        <end position="1277"/>
    </location>
</feature>
<evidence type="ECO:0000256" key="1">
    <source>
        <dbReference type="SAM" id="MobiDB-lite"/>
    </source>
</evidence>
<protein>
    <submittedName>
        <fullName evidence="2">Uncharacterized protein</fullName>
    </submittedName>
</protein>
<keyword evidence="3" id="KW-1185">Reference proteome</keyword>
<proteinExistence type="predicted"/>
<feature type="compositionally biased region" description="Polar residues" evidence="1">
    <location>
        <begin position="1042"/>
        <end position="1051"/>
    </location>
</feature>
<dbReference type="Proteomes" id="UP001497382">
    <property type="component" value="Unassembled WGS sequence"/>
</dbReference>
<feature type="region of interest" description="Disordered" evidence="1">
    <location>
        <begin position="606"/>
        <end position="630"/>
    </location>
</feature>
<feature type="region of interest" description="Disordered" evidence="1">
    <location>
        <begin position="283"/>
        <end position="302"/>
    </location>
</feature>
<feature type="region of interest" description="Disordered" evidence="1">
    <location>
        <begin position="1042"/>
        <end position="1086"/>
    </location>
</feature>
<feature type="region of interest" description="Disordered" evidence="1">
    <location>
        <begin position="718"/>
        <end position="738"/>
    </location>
</feature>